<dbReference type="OrthoDB" id="1467828at2"/>
<evidence type="ECO:0000313" key="2">
    <source>
        <dbReference type="EMBL" id="TKS57268.1"/>
    </source>
</evidence>
<dbReference type="RefSeq" id="WP_138930971.1">
    <property type="nucleotide sequence ID" value="NZ_SWMU01000001.1"/>
</dbReference>
<keyword evidence="3" id="KW-1185">Reference proteome</keyword>
<name>A0A4U5TVK5_9FLAO</name>
<organism evidence="2 3">
    <name type="scientific">Mesohalobacter halotolerans</name>
    <dbReference type="NCBI Taxonomy" id="1883405"/>
    <lineage>
        <taxon>Bacteria</taxon>
        <taxon>Pseudomonadati</taxon>
        <taxon>Bacteroidota</taxon>
        <taxon>Flavobacteriia</taxon>
        <taxon>Flavobacteriales</taxon>
        <taxon>Flavobacteriaceae</taxon>
        <taxon>Mesohalobacter</taxon>
    </lineage>
</organism>
<reference evidence="2 3" key="1">
    <citation type="submission" date="2019-04" db="EMBL/GenBank/DDBJ databases">
        <title>Psychroflexus halotolerans sp. nov., isolated from a marine solar saltern.</title>
        <authorList>
            <person name="Feng X."/>
        </authorList>
    </citation>
    <scope>NUCLEOTIDE SEQUENCE [LARGE SCALE GENOMIC DNA]</scope>
    <source>
        <strain evidence="2 3">WDS2C27</strain>
    </source>
</reference>
<keyword evidence="1" id="KW-0812">Transmembrane</keyword>
<evidence type="ECO:0000313" key="3">
    <source>
        <dbReference type="Proteomes" id="UP000306552"/>
    </source>
</evidence>
<gene>
    <name evidence="2" type="ORF">FCN74_02285</name>
</gene>
<dbReference type="Pfam" id="PF19868">
    <property type="entry name" value="DUF6341"/>
    <property type="match status" value="1"/>
</dbReference>
<evidence type="ECO:0000256" key="1">
    <source>
        <dbReference type="SAM" id="Phobius"/>
    </source>
</evidence>
<comment type="caution">
    <text evidence="2">The sequence shown here is derived from an EMBL/GenBank/DDBJ whole genome shotgun (WGS) entry which is preliminary data.</text>
</comment>
<dbReference type="GO" id="GO:0016757">
    <property type="term" value="F:glycosyltransferase activity"/>
    <property type="evidence" value="ECO:0007669"/>
    <property type="project" value="UniProtKB-KW"/>
</dbReference>
<dbReference type="InterPro" id="IPR045922">
    <property type="entry name" value="DUF6341"/>
</dbReference>
<keyword evidence="1" id="KW-1133">Transmembrane helix</keyword>
<dbReference type="EMBL" id="SWMU01000001">
    <property type="protein sequence ID" value="TKS57268.1"/>
    <property type="molecule type" value="Genomic_DNA"/>
</dbReference>
<keyword evidence="2" id="KW-0328">Glycosyltransferase</keyword>
<dbReference type="AlphaFoldDB" id="A0A4U5TVK5"/>
<proteinExistence type="predicted"/>
<dbReference type="Proteomes" id="UP000306552">
    <property type="component" value="Unassembled WGS sequence"/>
</dbReference>
<feature type="transmembrane region" description="Helical" evidence="1">
    <location>
        <begin position="32"/>
        <end position="53"/>
    </location>
</feature>
<keyword evidence="1" id="KW-0472">Membrane</keyword>
<accession>A0A4U5TVK5</accession>
<sequence length="75" mass="8918">MKDFFEGIASLFQDVLFIPFDLLRVDIQPDSWWAANGVNLIFLFIGLVFFAYWMKQLKIFSKTENTQEDEETYLI</sequence>
<keyword evidence="2" id="KW-0808">Transferase</keyword>
<protein>
    <submittedName>
        <fullName evidence="2">Uracil phosphoribosyltransferase</fullName>
    </submittedName>
</protein>